<evidence type="ECO:0000256" key="4">
    <source>
        <dbReference type="SAM" id="SignalP"/>
    </source>
</evidence>
<feature type="chain" id="PRO_5003623390" description="diguanylate cyclase" evidence="4">
    <location>
        <begin position="28"/>
        <end position="587"/>
    </location>
</feature>
<dbReference type="Gene3D" id="3.30.70.270">
    <property type="match status" value="1"/>
</dbReference>
<evidence type="ECO:0000313" key="7">
    <source>
        <dbReference type="Proteomes" id="UP000007383"/>
    </source>
</evidence>
<dbReference type="PATRIC" id="fig|889378.3.peg.1295"/>
<comment type="catalytic activity">
    <reaction evidence="2">
        <text>2 GTP = 3',3'-c-di-GMP + 2 diphosphate</text>
        <dbReference type="Rhea" id="RHEA:24898"/>
        <dbReference type="ChEBI" id="CHEBI:33019"/>
        <dbReference type="ChEBI" id="CHEBI:37565"/>
        <dbReference type="ChEBI" id="CHEBI:58805"/>
        <dbReference type="EC" id="2.7.7.65"/>
    </reaction>
</comment>
<accession>H9UIM3</accession>
<evidence type="ECO:0000256" key="1">
    <source>
        <dbReference type="ARBA" id="ARBA00012528"/>
    </source>
</evidence>
<gene>
    <name evidence="6" type="ordered locus">Spiaf_1291</name>
</gene>
<keyword evidence="4" id="KW-0732">Signal</keyword>
<dbReference type="RefSeq" id="WP_014455354.1">
    <property type="nucleotide sequence ID" value="NC_017098.1"/>
</dbReference>
<dbReference type="InterPro" id="IPR043128">
    <property type="entry name" value="Rev_trsase/Diguanyl_cyclase"/>
</dbReference>
<evidence type="ECO:0000259" key="5">
    <source>
        <dbReference type="PROSITE" id="PS50887"/>
    </source>
</evidence>
<dbReference type="SMART" id="SM00267">
    <property type="entry name" value="GGDEF"/>
    <property type="match status" value="1"/>
</dbReference>
<dbReference type="AlphaFoldDB" id="H9UIM3"/>
<evidence type="ECO:0000313" key="6">
    <source>
        <dbReference type="EMBL" id="AFG37366.1"/>
    </source>
</evidence>
<keyword evidence="7" id="KW-1185">Reference proteome</keyword>
<dbReference type="PROSITE" id="PS50887">
    <property type="entry name" value="GGDEF"/>
    <property type="match status" value="1"/>
</dbReference>
<dbReference type="GO" id="GO:0052621">
    <property type="term" value="F:diguanylate cyclase activity"/>
    <property type="evidence" value="ECO:0007669"/>
    <property type="project" value="UniProtKB-EC"/>
</dbReference>
<dbReference type="PANTHER" id="PTHR45138">
    <property type="entry name" value="REGULATORY COMPONENTS OF SENSORY TRANSDUCTION SYSTEM"/>
    <property type="match status" value="1"/>
</dbReference>
<dbReference type="CDD" id="cd01949">
    <property type="entry name" value="GGDEF"/>
    <property type="match status" value="1"/>
</dbReference>
<evidence type="ECO:0000256" key="2">
    <source>
        <dbReference type="ARBA" id="ARBA00034247"/>
    </source>
</evidence>
<dbReference type="EMBL" id="CP003282">
    <property type="protein sequence ID" value="AFG37366.1"/>
    <property type="molecule type" value="Genomic_DNA"/>
</dbReference>
<dbReference type="FunFam" id="3.30.70.270:FF:000001">
    <property type="entry name" value="Diguanylate cyclase domain protein"/>
    <property type="match status" value="1"/>
</dbReference>
<feature type="domain" description="GGDEF" evidence="5">
    <location>
        <begin position="447"/>
        <end position="579"/>
    </location>
</feature>
<feature type="transmembrane region" description="Helical" evidence="3">
    <location>
        <begin position="324"/>
        <end position="341"/>
    </location>
</feature>
<organism evidence="6 7">
    <name type="scientific">Spirochaeta africana (strain ATCC 700263 / DSM 8902 / Z-7692)</name>
    <dbReference type="NCBI Taxonomy" id="889378"/>
    <lineage>
        <taxon>Bacteria</taxon>
        <taxon>Pseudomonadati</taxon>
        <taxon>Spirochaetota</taxon>
        <taxon>Spirochaetia</taxon>
        <taxon>Spirochaetales</taxon>
        <taxon>Spirochaetaceae</taxon>
        <taxon>Spirochaeta</taxon>
    </lineage>
</organism>
<dbReference type="STRING" id="889378.Spiaf_1291"/>
<feature type="transmembrane region" description="Helical" evidence="3">
    <location>
        <begin position="268"/>
        <end position="286"/>
    </location>
</feature>
<keyword evidence="3" id="KW-0472">Membrane</keyword>
<dbReference type="InterPro" id="IPR000160">
    <property type="entry name" value="GGDEF_dom"/>
</dbReference>
<dbReference type="GO" id="GO:0005886">
    <property type="term" value="C:plasma membrane"/>
    <property type="evidence" value="ECO:0007669"/>
    <property type="project" value="TreeGrafter"/>
</dbReference>
<feature type="transmembrane region" description="Helical" evidence="3">
    <location>
        <begin position="353"/>
        <end position="374"/>
    </location>
</feature>
<dbReference type="Gene3D" id="2.60.120.260">
    <property type="entry name" value="Galactose-binding domain-like"/>
    <property type="match status" value="1"/>
</dbReference>
<dbReference type="InterPro" id="IPR050469">
    <property type="entry name" value="Diguanylate_Cyclase"/>
</dbReference>
<dbReference type="eggNOG" id="COG3706">
    <property type="taxonomic scope" value="Bacteria"/>
</dbReference>
<feature type="transmembrane region" description="Helical" evidence="3">
    <location>
        <begin position="298"/>
        <end position="318"/>
    </location>
</feature>
<evidence type="ECO:0000256" key="3">
    <source>
        <dbReference type="SAM" id="Phobius"/>
    </source>
</evidence>
<dbReference type="GO" id="GO:1902201">
    <property type="term" value="P:negative regulation of bacterial-type flagellum-dependent cell motility"/>
    <property type="evidence" value="ECO:0007669"/>
    <property type="project" value="TreeGrafter"/>
</dbReference>
<feature type="transmembrane region" description="Helical" evidence="3">
    <location>
        <begin position="203"/>
        <end position="224"/>
    </location>
</feature>
<dbReference type="OrthoDB" id="9812260at2"/>
<feature type="transmembrane region" description="Helical" evidence="3">
    <location>
        <begin position="386"/>
        <end position="407"/>
    </location>
</feature>
<dbReference type="InterPro" id="IPR011623">
    <property type="entry name" value="7TMR_DISM_rcpt_extracell_dom1"/>
</dbReference>
<dbReference type="EC" id="2.7.7.65" evidence="1"/>
<feature type="signal peptide" evidence="4">
    <location>
        <begin position="1"/>
        <end position="27"/>
    </location>
</feature>
<dbReference type="Pfam" id="PF07695">
    <property type="entry name" value="7TMR-DISM_7TM"/>
    <property type="match status" value="1"/>
</dbReference>
<keyword evidence="3" id="KW-1133">Transmembrane helix</keyword>
<name>H9UIM3_SPIAZ</name>
<keyword evidence="3" id="KW-0812">Transmembrane</keyword>
<protein>
    <recommendedName>
        <fullName evidence="1">diguanylate cyclase</fullName>
        <ecNumber evidence="1">2.7.7.65</ecNumber>
    </recommendedName>
</protein>
<dbReference type="Pfam" id="PF00990">
    <property type="entry name" value="GGDEF"/>
    <property type="match status" value="1"/>
</dbReference>
<reference evidence="7" key="1">
    <citation type="journal article" date="2013" name="Stand. Genomic Sci.">
        <title>Complete genome sequence of the halophilic bacterium Spirochaeta africana type strain (Z-7692(T)) from the alkaline Lake Magadi in the East African Rift.</title>
        <authorList>
            <person name="Liolos K."/>
            <person name="Abt B."/>
            <person name="Scheuner C."/>
            <person name="Teshima H."/>
            <person name="Held B."/>
            <person name="Lapidus A."/>
            <person name="Nolan M."/>
            <person name="Lucas S."/>
            <person name="Deshpande S."/>
            <person name="Cheng J.F."/>
            <person name="Tapia R."/>
            <person name="Goodwin L.A."/>
            <person name="Pitluck S."/>
            <person name="Pagani I."/>
            <person name="Ivanova N."/>
            <person name="Mavromatis K."/>
            <person name="Mikhailova N."/>
            <person name="Huntemann M."/>
            <person name="Pati A."/>
            <person name="Chen A."/>
            <person name="Palaniappan K."/>
            <person name="Land M."/>
            <person name="Rohde M."/>
            <person name="Tindall B.J."/>
            <person name="Detter J.C."/>
            <person name="Goker M."/>
            <person name="Bristow J."/>
            <person name="Eisen J.A."/>
            <person name="Markowitz V."/>
            <person name="Hugenholtz P."/>
            <person name="Woyke T."/>
            <person name="Klenk H.P."/>
            <person name="Kyrpides N.C."/>
        </authorList>
    </citation>
    <scope>NUCLEOTIDE SEQUENCE</scope>
    <source>
        <strain evidence="7">ATCC 700263 / DSM 8902 / Z-7692</strain>
    </source>
</reference>
<dbReference type="PANTHER" id="PTHR45138:SF9">
    <property type="entry name" value="DIGUANYLATE CYCLASE DGCM-RELATED"/>
    <property type="match status" value="1"/>
</dbReference>
<dbReference type="HOGENOM" id="CLU_464513_0_0_12"/>
<dbReference type="SUPFAM" id="SSF55073">
    <property type="entry name" value="Nucleotide cyclase"/>
    <property type="match status" value="1"/>
</dbReference>
<proteinExistence type="predicted"/>
<feature type="transmembrane region" description="Helical" evidence="3">
    <location>
        <begin position="231"/>
        <end position="248"/>
    </location>
</feature>
<dbReference type="InterPro" id="IPR029787">
    <property type="entry name" value="Nucleotide_cyclase"/>
</dbReference>
<sequence length="587" mass="65627">MTGYVIRTTAAALCIALVLCVSPLAAAAESPTASTPVQLDNPVLLQEIALQIDFLPGDHYTPSRTSDFSTVRQERDIETVASFPHRFDAPEAGSGWYLIELPPLHWLDNAPPALQLGFIADFDEVWLNGTMIGQNHNIATGRADEAYGIQRLYQLPTHLLRQDGSNYLAVQVRRGGSYAGGIIGLPRVGPFRDFARSRLGSDILQIILSVFYFVTGLLFLALYLRRPASREYLYFSLVTISAAVYFSIRLTTVLQLLNNYGLATRIEYTMLWLLIPMFMLFFLQYFEHRLHWYHRVYMVFVGICVAAGWISPGTQFLAQLNFSLIQYSWILPIGTVLYVMVIEYRRSPTARTFLYATIILTAATILDIVASRGWDDTGAMLFWGQYLLFPYIMLIAALVLHQLVSLYGEVERLYILATRDGLTGTAIRNHVLMLYDRLLSLARRHHRPLAVLMADIDHFKPINDQYGHAAGDAVLQRVGSLLNSIVRHEDLVGRYGGEEFLVILPETTASSAWTIAERIRIAISKLRFDELHKHGITISIGLATFPDCGTDSESLLKAADAALYEAKRAGRNQVVTANTAGITAAEV</sequence>
<dbReference type="NCBIfam" id="TIGR00254">
    <property type="entry name" value="GGDEF"/>
    <property type="match status" value="1"/>
</dbReference>
<dbReference type="GO" id="GO:0043709">
    <property type="term" value="P:cell adhesion involved in single-species biofilm formation"/>
    <property type="evidence" value="ECO:0007669"/>
    <property type="project" value="TreeGrafter"/>
</dbReference>
<dbReference type="Proteomes" id="UP000007383">
    <property type="component" value="Chromosome"/>
</dbReference>
<dbReference type="KEGG" id="sfc:Spiaf_1291"/>